<evidence type="ECO:0000259" key="1">
    <source>
        <dbReference type="PROSITE" id="PS50943"/>
    </source>
</evidence>
<keyword evidence="5" id="KW-1185">Reference proteome</keyword>
<dbReference type="CDD" id="cd00093">
    <property type="entry name" value="HTH_XRE"/>
    <property type="match status" value="1"/>
</dbReference>
<organism evidence="2 4">
    <name type="scientific">Agrobacterium larrymoorei</name>
    <dbReference type="NCBI Taxonomy" id="160699"/>
    <lineage>
        <taxon>Bacteria</taxon>
        <taxon>Pseudomonadati</taxon>
        <taxon>Pseudomonadota</taxon>
        <taxon>Alphaproteobacteria</taxon>
        <taxon>Hyphomicrobiales</taxon>
        <taxon>Rhizobiaceae</taxon>
        <taxon>Rhizobium/Agrobacterium group</taxon>
        <taxon>Agrobacterium</taxon>
    </lineage>
</organism>
<dbReference type="SUPFAM" id="SSF47413">
    <property type="entry name" value="lambda repressor-like DNA-binding domains"/>
    <property type="match status" value="1"/>
</dbReference>
<dbReference type="Proteomes" id="UP000298545">
    <property type="component" value="Plasmid pAlCFBP5473"/>
</dbReference>
<evidence type="ECO:0000313" key="4">
    <source>
        <dbReference type="Proteomes" id="UP000298545"/>
    </source>
</evidence>
<dbReference type="GO" id="GO:0003677">
    <property type="term" value="F:DNA binding"/>
    <property type="evidence" value="ECO:0007669"/>
    <property type="project" value="InterPro"/>
</dbReference>
<dbReference type="AlphaFoldDB" id="A0A4D7DTA8"/>
<geneLocation type="plasmid" evidence="2">
    <name>pAlCFBP5473</name>
</geneLocation>
<dbReference type="KEGG" id="alf:CFBP5473_21285"/>
<dbReference type="RefSeq" id="WP_027676861.1">
    <property type="nucleotide sequence ID" value="NZ_CP039693.1"/>
</dbReference>
<accession>A0A4D7DTA8</accession>
<geneLocation type="plasmid" evidence="3 5">
    <name>unnamed1</name>
</geneLocation>
<evidence type="ECO:0000313" key="2">
    <source>
        <dbReference type="EMBL" id="QCJ00544.1"/>
    </source>
</evidence>
<name>A0A4D7DTA8_9HYPH</name>
<keyword evidence="2" id="KW-0614">Plasmid</keyword>
<reference evidence="2 4" key="1">
    <citation type="submission" date="2019-04" db="EMBL/GenBank/DDBJ databases">
        <title>Complete genome sequence of Agrobacterium larrymoorei CFBP5473.</title>
        <authorList>
            <person name="Haryono M."/>
            <person name="Chou L."/>
            <person name="Lin Y.-C."/>
            <person name="Lai E.-M."/>
            <person name="Kuo C.-H."/>
        </authorList>
    </citation>
    <scope>NUCLEOTIDE SEQUENCE [LARGE SCALE GENOMIC DNA]</scope>
    <source>
        <strain evidence="2 4">CFBP5473</strain>
        <plasmid evidence="4">palcfbp5473</plasmid>
        <plasmid evidence="2">pAlCFBP5473</plasmid>
    </source>
</reference>
<dbReference type="Proteomes" id="UP000826513">
    <property type="component" value="Plasmid unnamed1"/>
</dbReference>
<dbReference type="EMBL" id="CP039693">
    <property type="protein sequence ID" value="QCJ00544.1"/>
    <property type="molecule type" value="Genomic_DNA"/>
</dbReference>
<geneLocation type="plasmid" evidence="4">
    <name>palcfbp5473</name>
</geneLocation>
<dbReference type="OrthoDB" id="9900628at2"/>
<dbReference type="Pfam" id="PF01381">
    <property type="entry name" value="HTH_3"/>
    <property type="match status" value="1"/>
</dbReference>
<gene>
    <name evidence="2" type="ORF">CFBP5473_21285</name>
    <name evidence="3" type="ORF">J5285_25425</name>
</gene>
<feature type="domain" description="HTH cro/C1-type" evidence="1">
    <location>
        <begin position="26"/>
        <end position="74"/>
    </location>
</feature>
<dbReference type="InterPro" id="IPR010982">
    <property type="entry name" value="Lambda_DNA-bd_dom_sf"/>
</dbReference>
<reference evidence="3 5" key="2">
    <citation type="submission" date="2021-03" db="EMBL/GenBank/DDBJ databases">
        <title>Rapid diversification of plasmids in a genus of pathogenic and nitrogen fixing bacteria.</title>
        <authorList>
            <person name="Weisberg A.J."/>
            <person name="Miller M."/>
            <person name="Ream W."/>
            <person name="Grunwald N.J."/>
            <person name="Chang J.H."/>
        </authorList>
    </citation>
    <scope>NUCLEOTIDE SEQUENCE [LARGE SCALE GENOMIC DNA]</scope>
    <source>
        <strain evidence="3 5">AF3.44</strain>
        <plasmid evidence="3 5">unnamed1</plasmid>
    </source>
</reference>
<sequence length="102" mass="11086">MQAKSDDATTSDWGGMLKGIAARDRITQAELALALHTSQSTISKITQGISRPRPNLRCRIEALAASKEVSTQWLEKVGEAARSSPKFFKIVDAALCLVNNNE</sequence>
<dbReference type="InterPro" id="IPR001387">
    <property type="entry name" value="Cro/C1-type_HTH"/>
</dbReference>
<protein>
    <submittedName>
        <fullName evidence="2">Helix-turn-helix transcriptional regulator</fullName>
    </submittedName>
</protein>
<evidence type="ECO:0000313" key="3">
    <source>
        <dbReference type="EMBL" id="QYA10539.1"/>
    </source>
</evidence>
<dbReference type="EMBL" id="CP072170">
    <property type="protein sequence ID" value="QYA10539.1"/>
    <property type="molecule type" value="Genomic_DNA"/>
</dbReference>
<dbReference type="PROSITE" id="PS50943">
    <property type="entry name" value="HTH_CROC1"/>
    <property type="match status" value="1"/>
</dbReference>
<proteinExistence type="predicted"/>
<evidence type="ECO:0000313" key="5">
    <source>
        <dbReference type="Proteomes" id="UP000826513"/>
    </source>
</evidence>
<dbReference type="Gene3D" id="1.10.260.40">
    <property type="entry name" value="lambda repressor-like DNA-binding domains"/>
    <property type="match status" value="1"/>
</dbReference>